<evidence type="ECO:0000256" key="5">
    <source>
        <dbReference type="ARBA" id="ARBA00022989"/>
    </source>
</evidence>
<keyword evidence="5 9" id="KW-1133">Transmembrane helix</keyword>
<dbReference type="SUPFAM" id="SSF57302">
    <property type="entry name" value="Snake toxin-like"/>
    <property type="match status" value="1"/>
</dbReference>
<dbReference type="Proteomes" id="UP000075884">
    <property type="component" value="Unassembled WGS sequence"/>
</dbReference>
<evidence type="ECO:0000256" key="6">
    <source>
        <dbReference type="ARBA" id="ARBA00023136"/>
    </source>
</evidence>
<keyword evidence="8" id="KW-0449">Lipoprotein</keyword>
<keyword evidence="3 9" id="KW-0812">Transmembrane</keyword>
<evidence type="ECO:0000256" key="9">
    <source>
        <dbReference type="SAM" id="Phobius"/>
    </source>
</evidence>
<dbReference type="EnsemblMetazoa" id="ADIR011273-RA">
    <property type="protein sequence ID" value="ADIR011273-PA"/>
    <property type="gene ID" value="ADIR011273"/>
</dbReference>
<dbReference type="AlphaFoldDB" id="A0A182NUD1"/>
<dbReference type="InterPro" id="IPR050975">
    <property type="entry name" value="Sleep_regulator"/>
</dbReference>
<evidence type="ECO:0000313" key="11">
    <source>
        <dbReference type="EnsemblMetazoa" id="ADIR011273-PA"/>
    </source>
</evidence>
<comment type="subcellular location">
    <subcellularLocation>
        <location evidence="1">Membrane</location>
        <topology evidence="1">Lipid-anchor</topology>
        <topology evidence="1">GPI-anchor</topology>
    </subcellularLocation>
</comment>
<feature type="chain" id="PRO_5008130437" evidence="10">
    <location>
        <begin position="25"/>
        <end position="154"/>
    </location>
</feature>
<evidence type="ECO:0000256" key="2">
    <source>
        <dbReference type="ARBA" id="ARBA00022622"/>
    </source>
</evidence>
<evidence type="ECO:0000256" key="4">
    <source>
        <dbReference type="ARBA" id="ARBA00022729"/>
    </source>
</evidence>
<dbReference type="InterPro" id="IPR031424">
    <property type="entry name" value="QVR-like"/>
</dbReference>
<evidence type="ECO:0000256" key="1">
    <source>
        <dbReference type="ARBA" id="ARBA00004589"/>
    </source>
</evidence>
<feature type="signal peptide" evidence="10">
    <location>
        <begin position="1"/>
        <end position="24"/>
    </location>
</feature>
<feature type="transmembrane region" description="Helical" evidence="9">
    <location>
        <begin position="132"/>
        <end position="150"/>
    </location>
</feature>
<keyword evidence="4 10" id="KW-0732">Signal</keyword>
<keyword evidence="12" id="KW-1185">Reference proteome</keyword>
<dbReference type="GO" id="GO:0098552">
    <property type="term" value="C:side of membrane"/>
    <property type="evidence" value="ECO:0007669"/>
    <property type="project" value="UniProtKB-KW"/>
</dbReference>
<dbReference type="PANTHER" id="PTHR33562">
    <property type="entry name" value="ATILLA, ISOFORM B-RELATED-RELATED"/>
    <property type="match status" value="1"/>
</dbReference>
<evidence type="ECO:0000256" key="7">
    <source>
        <dbReference type="ARBA" id="ARBA00023180"/>
    </source>
</evidence>
<sequence>MAATSRLGLCSLVLLVLAASTVTALRCYSCNSNDNSECFAPPKTFTEEEYRDNRTVPGRLLRECPLDDKGRKPFCRSMHVLVLGGSLPDHTRVLRECGYEAYHRPCYNMENGGHEEIVCQCSTDGCNGGSHLALSGVVSLLTIGLLARLLQRSV</sequence>
<accession>A0A182NUD1</accession>
<reference evidence="12" key="1">
    <citation type="submission" date="2013-03" db="EMBL/GenBank/DDBJ databases">
        <title>The Genome Sequence of Anopheles dirus WRAIR2.</title>
        <authorList>
            <consortium name="The Broad Institute Genomics Platform"/>
            <person name="Neafsey D.E."/>
            <person name="Walton C."/>
            <person name="Walker B."/>
            <person name="Young S.K."/>
            <person name="Zeng Q."/>
            <person name="Gargeya S."/>
            <person name="Fitzgerald M."/>
            <person name="Haas B."/>
            <person name="Abouelleil A."/>
            <person name="Allen A.W."/>
            <person name="Alvarado L."/>
            <person name="Arachchi H.M."/>
            <person name="Berlin A.M."/>
            <person name="Chapman S.B."/>
            <person name="Gainer-Dewar J."/>
            <person name="Goldberg J."/>
            <person name="Griggs A."/>
            <person name="Gujja S."/>
            <person name="Hansen M."/>
            <person name="Howarth C."/>
            <person name="Imamovic A."/>
            <person name="Ireland A."/>
            <person name="Larimer J."/>
            <person name="McCowan C."/>
            <person name="Murphy C."/>
            <person name="Pearson M."/>
            <person name="Poon T.W."/>
            <person name="Priest M."/>
            <person name="Roberts A."/>
            <person name="Saif S."/>
            <person name="Shea T."/>
            <person name="Sisk P."/>
            <person name="Sykes S."/>
            <person name="Wortman J."/>
            <person name="Nusbaum C."/>
            <person name="Birren B."/>
        </authorList>
    </citation>
    <scope>NUCLEOTIDE SEQUENCE [LARGE SCALE GENOMIC DNA]</scope>
    <source>
        <strain evidence="12">WRAIR2</strain>
    </source>
</reference>
<name>A0A182NUD1_9DIPT</name>
<keyword evidence="7" id="KW-0325">Glycoprotein</keyword>
<proteinExistence type="predicted"/>
<dbReference type="Pfam" id="PF17064">
    <property type="entry name" value="QVR"/>
    <property type="match status" value="1"/>
</dbReference>
<dbReference type="PANTHER" id="PTHR33562:SF14">
    <property type="entry name" value="PROTEIN QUIVER"/>
    <property type="match status" value="1"/>
</dbReference>
<evidence type="ECO:0000256" key="8">
    <source>
        <dbReference type="ARBA" id="ARBA00023288"/>
    </source>
</evidence>
<protein>
    <submittedName>
        <fullName evidence="11">Uncharacterized protein</fullName>
    </submittedName>
</protein>
<evidence type="ECO:0000313" key="12">
    <source>
        <dbReference type="Proteomes" id="UP000075884"/>
    </source>
</evidence>
<evidence type="ECO:0000256" key="10">
    <source>
        <dbReference type="SAM" id="SignalP"/>
    </source>
</evidence>
<dbReference type="InterPro" id="IPR045860">
    <property type="entry name" value="Snake_toxin-like_sf"/>
</dbReference>
<evidence type="ECO:0000256" key="3">
    <source>
        <dbReference type="ARBA" id="ARBA00022692"/>
    </source>
</evidence>
<organism evidence="11 12">
    <name type="scientific">Anopheles dirus</name>
    <dbReference type="NCBI Taxonomy" id="7168"/>
    <lineage>
        <taxon>Eukaryota</taxon>
        <taxon>Metazoa</taxon>
        <taxon>Ecdysozoa</taxon>
        <taxon>Arthropoda</taxon>
        <taxon>Hexapoda</taxon>
        <taxon>Insecta</taxon>
        <taxon>Pterygota</taxon>
        <taxon>Neoptera</taxon>
        <taxon>Endopterygota</taxon>
        <taxon>Diptera</taxon>
        <taxon>Nematocera</taxon>
        <taxon>Culicoidea</taxon>
        <taxon>Culicidae</taxon>
        <taxon>Anophelinae</taxon>
        <taxon>Anopheles</taxon>
    </lineage>
</organism>
<keyword evidence="6 9" id="KW-0472">Membrane</keyword>
<dbReference type="GO" id="GO:0032222">
    <property type="term" value="P:regulation of synaptic transmission, cholinergic"/>
    <property type="evidence" value="ECO:0007669"/>
    <property type="project" value="InterPro"/>
</dbReference>
<reference evidence="11" key="2">
    <citation type="submission" date="2020-05" db="UniProtKB">
        <authorList>
            <consortium name="EnsemblMetazoa"/>
        </authorList>
    </citation>
    <scope>IDENTIFICATION</scope>
    <source>
        <strain evidence="11">WRAIR2</strain>
    </source>
</reference>
<keyword evidence="2" id="KW-0336">GPI-anchor</keyword>
<dbReference type="GO" id="GO:0030431">
    <property type="term" value="P:sleep"/>
    <property type="evidence" value="ECO:0007669"/>
    <property type="project" value="InterPro"/>
</dbReference>
<dbReference type="VEuPathDB" id="VectorBase:ADIR011273"/>